<dbReference type="HOGENOM" id="CLU_1975826_0_0_1"/>
<feature type="region of interest" description="Disordered" evidence="1">
    <location>
        <begin position="22"/>
        <end position="99"/>
    </location>
</feature>
<keyword evidence="3" id="KW-1185">Reference proteome</keyword>
<protein>
    <submittedName>
        <fullName evidence="2">Uncharacterized protein</fullName>
    </submittedName>
</protein>
<dbReference type="InParanoid" id="A0A0C3B616"/>
<name>A0A0C3B616_PILCF</name>
<evidence type="ECO:0000313" key="3">
    <source>
        <dbReference type="Proteomes" id="UP000054166"/>
    </source>
</evidence>
<evidence type="ECO:0000256" key="1">
    <source>
        <dbReference type="SAM" id="MobiDB-lite"/>
    </source>
</evidence>
<proteinExistence type="predicted"/>
<sequence>DRLELPCVTWNDFCNPAIAPLGQSRSSRGSVGRKSAPAHKGFNTVGDRCEGSRTNIKQTQASGTRSRKWTQLNRSPSANTQFHVSDSNRRLPYGRGWSNAGLSPPVVDEARSLYFLSFSIYSVYTLA</sequence>
<accession>A0A0C3B616</accession>
<feature type="non-terminal residue" evidence="2">
    <location>
        <position position="1"/>
    </location>
</feature>
<evidence type="ECO:0000313" key="2">
    <source>
        <dbReference type="EMBL" id="KIM72752.1"/>
    </source>
</evidence>
<reference evidence="3" key="2">
    <citation type="submission" date="2015-01" db="EMBL/GenBank/DDBJ databases">
        <title>Evolutionary Origins and Diversification of the Mycorrhizal Mutualists.</title>
        <authorList>
            <consortium name="DOE Joint Genome Institute"/>
            <consortium name="Mycorrhizal Genomics Consortium"/>
            <person name="Kohler A."/>
            <person name="Kuo A."/>
            <person name="Nagy L.G."/>
            <person name="Floudas D."/>
            <person name="Copeland A."/>
            <person name="Barry K.W."/>
            <person name="Cichocki N."/>
            <person name="Veneault-Fourrey C."/>
            <person name="LaButti K."/>
            <person name="Lindquist E.A."/>
            <person name="Lipzen A."/>
            <person name="Lundell T."/>
            <person name="Morin E."/>
            <person name="Murat C."/>
            <person name="Riley R."/>
            <person name="Ohm R."/>
            <person name="Sun H."/>
            <person name="Tunlid A."/>
            <person name="Henrissat B."/>
            <person name="Grigoriev I.V."/>
            <person name="Hibbett D.S."/>
            <person name="Martin F."/>
        </authorList>
    </citation>
    <scope>NUCLEOTIDE SEQUENCE [LARGE SCALE GENOMIC DNA]</scope>
    <source>
        <strain evidence="3">F 1598</strain>
    </source>
</reference>
<dbReference type="Proteomes" id="UP000054166">
    <property type="component" value="Unassembled WGS sequence"/>
</dbReference>
<feature type="compositionally biased region" description="Low complexity" evidence="1">
    <location>
        <begin position="22"/>
        <end position="35"/>
    </location>
</feature>
<dbReference type="AlphaFoldDB" id="A0A0C3B616"/>
<reference evidence="2 3" key="1">
    <citation type="submission" date="2014-04" db="EMBL/GenBank/DDBJ databases">
        <authorList>
            <consortium name="DOE Joint Genome Institute"/>
            <person name="Kuo A."/>
            <person name="Tarkka M."/>
            <person name="Buscot F."/>
            <person name="Kohler A."/>
            <person name="Nagy L.G."/>
            <person name="Floudas D."/>
            <person name="Copeland A."/>
            <person name="Barry K.W."/>
            <person name="Cichocki N."/>
            <person name="Veneault-Fourrey C."/>
            <person name="LaButti K."/>
            <person name="Lindquist E.A."/>
            <person name="Lipzen A."/>
            <person name="Lundell T."/>
            <person name="Morin E."/>
            <person name="Murat C."/>
            <person name="Sun H."/>
            <person name="Tunlid A."/>
            <person name="Henrissat B."/>
            <person name="Grigoriev I.V."/>
            <person name="Hibbett D.S."/>
            <person name="Martin F."/>
            <person name="Nordberg H.P."/>
            <person name="Cantor M.N."/>
            <person name="Hua S.X."/>
        </authorList>
    </citation>
    <scope>NUCLEOTIDE SEQUENCE [LARGE SCALE GENOMIC DNA]</scope>
    <source>
        <strain evidence="2 3">F 1598</strain>
    </source>
</reference>
<gene>
    <name evidence="2" type="ORF">PILCRDRAFT_829592</name>
</gene>
<dbReference type="EMBL" id="KN833109">
    <property type="protein sequence ID" value="KIM72752.1"/>
    <property type="molecule type" value="Genomic_DNA"/>
</dbReference>
<organism evidence="2 3">
    <name type="scientific">Piloderma croceum (strain F 1598)</name>
    <dbReference type="NCBI Taxonomy" id="765440"/>
    <lineage>
        <taxon>Eukaryota</taxon>
        <taxon>Fungi</taxon>
        <taxon>Dikarya</taxon>
        <taxon>Basidiomycota</taxon>
        <taxon>Agaricomycotina</taxon>
        <taxon>Agaricomycetes</taxon>
        <taxon>Agaricomycetidae</taxon>
        <taxon>Atheliales</taxon>
        <taxon>Atheliaceae</taxon>
        <taxon>Piloderma</taxon>
    </lineage>
</organism>
<feature type="compositionally biased region" description="Polar residues" evidence="1">
    <location>
        <begin position="52"/>
        <end position="85"/>
    </location>
</feature>